<proteinExistence type="predicted"/>
<reference evidence="1 2" key="1">
    <citation type="journal article" date="2022" name="Plant J.">
        <title>Chromosome-level genome of Camellia lanceoleosa provides a valuable resource for understanding genome evolution and self-incompatibility.</title>
        <authorList>
            <person name="Gong W."/>
            <person name="Xiao S."/>
            <person name="Wang L."/>
            <person name="Liao Z."/>
            <person name="Chang Y."/>
            <person name="Mo W."/>
            <person name="Hu G."/>
            <person name="Li W."/>
            <person name="Zhao G."/>
            <person name="Zhu H."/>
            <person name="Hu X."/>
            <person name="Ji K."/>
            <person name="Xiang X."/>
            <person name="Song Q."/>
            <person name="Yuan D."/>
            <person name="Jin S."/>
            <person name="Zhang L."/>
        </authorList>
    </citation>
    <scope>NUCLEOTIDE SEQUENCE [LARGE SCALE GENOMIC DNA]</scope>
    <source>
        <strain evidence="1">SQ_2022a</strain>
    </source>
</reference>
<accession>A0ACC0HP73</accession>
<gene>
    <name evidence="1" type="ORF">LOK49_LG05G01711</name>
</gene>
<organism evidence="1 2">
    <name type="scientific">Camellia lanceoleosa</name>
    <dbReference type="NCBI Taxonomy" id="1840588"/>
    <lineage>
        <taxon>Eukaryota</taxon>
        <taxon>Viridiplantae</taxon>
        <taxon>Streptophyta</taxon>
        <taxon>Embryophyta</taxon>
        <taxon>Tracheophyta</taxon>
        <taxon>Spermatophyta</taxon>
        <taxon>Magnoliopsida</taxon>
        <taxon>eudicotyledons</taxon>
        <taxon>Gunneridae</taxon>
        <taxon>Pentapetalae</taxon>
        <taxon>asterids</taxon>
        <taxon>Ericales</taxon>
        <taxon>Theaceae</taxon>
        <taxon>Camellia</taxon>
    </lineage>
</organism>
<name>A0ACC0HP73_9ERIC</name>
<keyword evidence="2" id="KW-1185">Reference proteome</keyword>
<dbReference type="EMBL" id="CM045761">
    <property type="protein sequence ID" value="KAI8014707.1"/>
    <property type="molecule type" value="Genomic_DNA"/>
</dbReference>
<evidence type="ECO:0000313" key="1">
    <source>
        <dbReference type="EMBL" id="KAI8014707.1"/>
    </source>
</evidence>
<evidence type="ECO:0000313" key="2">
    <source>
        <dbReference type="Proteomes" id="UP001060215"/>
    </source>
</evidence>
<comment type="caution">
    <text evidence="1">The sequence shown here is derived from an EMBL/GenBank/DDBJ whole genome shotgun (WGS) entry which is preliminary data.</text>
</comment>
<protein>
    <submittedName>
        <fullName evidence="1">Uncharacterized protein</fullName>
    </submittedName>
</protein>
<dbReference type="Proteomes" id="UP001060215">
    <property type="component" value="Chromosome 4"/>
</dbReference>
<sequence length="255" mass="28999">MSVKRVINIDDDDDDDDDEGGKKLKFSDDEQEKKTAKEENVSSSSIPTPTPTPTQTRADDKMVVDLTGSSEDEDMDVQQEEEEEEKEKEKQVSKEGNVSSSSTPMETDDKKTDLPIKKRYSWIESGDSSERAKPDPEDKTDTISSNEEYSLSDLDEYKWPEAAIMLFEMETNWSNRLLIPTPIAADFFPPLAGGEQKEETLQLTDYQGNEWYMKIINYEDEKSLHGHKRVEAICQPLQFATLPCHPNLYTSPVPT</sequence>